<gene>
    <name evidence="2" type="ORF">ACFQY0_08430</name>
</gene>
<sequence>MIRIYQHGDHHSIARIFSRAVHEIASEVYSPEQCLAWSQVEPQPEHWEKRCELKRPFVAVKQSQIAGFLELDPDGHIDYAYVNPDFKRQGIMTRLVTHAVDVAFSMNLPRVYVEASICAKPLFERAGFCVIADRGVDLSGIHLQNYEMELKNAHA</sequence>
<evidence type="ECO:0000313" key="3">
    <source>
        <dbReference type="Proteomes" id="UP001596472"/>
    </source>
</evidence>
<dbReference type="PROSITE" id="PS51186">
    <property type="entry name" value="GNAT"/>
    <property type="match status" value="1"/>
</dbReference>
<dbReference type="SUPFAM" id="SSF55729">
    <property type="entry name" value="Acyl-CoA N-acyltransferases (Nat)"/>
    <property type="match status" value="1"/>
</dbReference>
<dbReference type="InterPro" id="IPR016181">
    <property type="entry name" value="Acyl_CoA_acyltransferase"/>
</dbReference>
<dbReference type="Pfam" id="PF13673">
    <property type="entry name" value="Acetyltransf_10"/>
    <property type="match status" value="1"/>
</dbReference>
<feature type="domain" description="N-acetyltransferase" evidence="1">
    <location>
        <begin position="1"/>
        <end position="153"/>
    </location>
</feature>
<keyword evidence="2" id="KW-0012">Acyltransferase</keyword>
<comment type="caution">
    <text evidence="2">The sequence shown here is derived from an EMBL/GenBank/DDBJ whole genome shotgun (WGS) entry which is preliminary data.</text>
</comment>
<evidence type="ECO:0000259" key="1">
    <source>
        <dbReference type="PROSITE" id="PS51186"/>
    </source>
</evidence>
<dbReference type="PANTHER" id="PTHR43451:SF1">
    <property type="entry name" value="ACETYLTRANSFERASE"/>
    <property type="match status" value="1"/>
</dbReference>
<dbReference type="InterPro" id="IPR052564">
    <property type="entry name" value="N-acetyltrans/Recomb-assoc"/>
</dbReference>
<organism evidence="2 3">
    <name type="scientific">Haloferula chungangensis</name>
    <dbReference type="NCBI Taxonomy" id="1048331"/>
    <lineage>
        <taxon>Bacteria</taxon>
        <taxon>Pseudomonadati</taxon>
        <taxon>Verrucomicrobiota</taxon>
        <taxon>Verrucomicrobiia</taxon>
        <taxon>Verrucomicrobiales</taxon>
        <taxon>Verrucomicrobiaceae</taxon>
        <taxon>Haloferula</taxon>
    </lineage>
</organism>
<reference evidence="3" key="1">
    <citation type="journal article" date="2019" name="Int. J. Syst. Evol. Microbiol.">
        <title>The Global Catalogue of Microorganisms (GCM) 10K type strain sequencing project: providing services to taxonomists for standard genome sequencing and annotation.</title>
        <authorList>
            <consortium name="The Broad Institute Genomics Platform"/>
            <consortium name="The Broad Institute Genome Sequencing Center for Infectious Disease"/>
            <person name="Wu L."/>
            <person name="Ma J."/>
        </authorList>
    </citation>
    <scope>NUCLEOTIDE SEQUENCE [LARGE SCALE GENOMIC DNA]</scope>
    <source>
        <strain evidence="3">CGMCC 4.1467</strain>
    </source>
</reference>
<name>A0ABW2L4D7_9BACT</name>
<keyword evidence="3" id="KW-1185">Reference proteome</keyword>
<dbReference type="Proteomes" id="UP001596472">
    <property type="component" value="Unassembled WGS sequence"/>
</dbReference>
<dbReference type="EC" id="2.3.1.-" evidence="2"/>
<dbReference type="InterPro" id="IPR000182">
    <property type="entry name" value="GNAT_dom"/>
</dbReference>
<dbReference type="RefSeq" id="WP_379711293.1">
    <property type="nucleotide sequence ID" value="NZ_JBHTBS010000003.1"/>
</dbReference>
<protein>
    <submittedName>
        <fullName evidence="2">GNAT family N-acetyltransferase</fullName>
        <ecNumber evidence="2">2.3.1.-</ecNumber>
    </submittedName>
</protein>
<accession>A0ABW2L4D7</accession>
<proteinExistence type="predicted"/>
<keyword evidence="2" id="KW-0808">Transferase</keyword>
<dbReference type="Gene3D" id="3.40.630.30">
    <property type="match status" value="1"/>
</dbReference>
<evidence type="ECO:0000313" key="2">
    <source>
        <dbReference type="EMBL" id="MFC7337201.1"/>
    </source>
</evidence>
<dbReference type="CDD" id="cd04301">
    <property type="entry name" value="NAT_SF"/>
    <property type="match status" value="1"/>
</dbReference>
<dbReference type="PANTHER" id="PTHR43451">
    <property type="entry name" value="ACETYLTRANSFERASE (GNAT) FAMILY PROTEIN"/>
    <property type="match status" value="1"/>
</dbReference>
<dbReference type="EMBL" id="JBHTBS010000003">
    <property type="protein sequence ID" value="MFC7337201.1"/>
    <property type="molecule type" value="Genomic_DNA"/>
</dbReference>
<dbReference type="GO" id="GO:0016746">
    <property type="term" value="F:acyltransferase activity"/>
    <property type="evidence" value="ECO:0007669"/>
    <property type="project" value="UniProtKB-KW"/>
</dbReference>